<protein>
    <recommendedName>
        <fullName evidence="5">Verru_Chthon cassette protein A</fullName>
    </recommendedName>
</protein>
<dbReference type="AlphaFoldDB" id="A0A5R8KBJ2"/>
<evidence type="ECO:0000256" key="1">
    <source>
        <dbReference type="SAM" id="MobiDB-lite"/>
    </source>
</evidence>
<dbReference type="Proteomes" id="UP000306196">
    <property type="component" value="Unassembled WGS sequence"/>
</dbReference>
<evidence type="ECO:0000313" key="3">
    <source>
        <dbReference type="EMBL" id="TLD68929.1"/>
    </source>
</evidence>
<keyword evidence="2" id="KW-0812">Transmembrane</keyword>
<gene>
    <name evidence="3" type="ORF">FEM03_19915</name>
</gene>
<dbReference type="OrthoDB" id="178599at2"/>
<keyword evidence="2" id="KW-1133">Transmembrane helix</keyword>
<keyword evidence="2" id="KW-0472">Membrane</keyword>
<proteinExistence type="predicted"/>
<dbReference type="RefSeq" id="WP_138088059.1">
    <property type="nucleotide sequence ID" value="NZ_VAUV01000017.1"/>
</dbReference>
<feature type="transmembrane region" description="Helical" evidence="2">
    <location>
        <begin position="16"/>
        <end position="37"/>
    </location>
</feature>
<reference evidence="3 4" key="1">
    <citation type="submission" date="2019-05" db="EMBL/GenBank/DDBJ databases">
        <title>Verrucobacter flavum gen. nov., sp. nov. a new member of the family Verrucomicrobiaceae.</title>
        <authorList>
            <person name="Szuroczki S."/>
            <person name="Abbaszade G."/>
            <person name="Szabo A."/>
            <person name="Felfoldi T."/>
            <person name="Schumann P."/>
            <person name="Boka K."/>
            <person name="Keki Z."/>
            <person name="Toumi M."/>
            <person name="Toth E."/>
        </authorList>
    </citation>
    <scope>NUCLEOTIDE SEQUENCE [LARGE SCALE GENOMIC DNA]</scope>
    <source>
        <strain evidence="3 4">MG-N-17</strain>
    </source>
</reference>
<comment type="caution">
    <text evidence="3">The sequence shown here is derived from an EMBL/GenBank/DDBJ whole genome shotgun (WGS) entry which is preliminary data.</text>
</comment>
<organism evidence="3 4">
    <name type="scientific">Phragmitibacter flavus</name>
    <dbReference type="NCBI Taxonomy" id="2576071"/>
    <lineage>
        <taxon>Bacteria</taxon>
        <taxon>Pseudomonadati</taxon>
        <taxon>Verrucomicrobiota</taxon>
        <taxon>Verrucomicrobiia</taxon>
        <taxon>Verrucomicrobiales</taxon>
        <taxon>Verrucomicrobiaceae</taxon>
        <taxon>Phragmitibacter</taxon>
    </lineage>
</organism>
<evidence type="ECO:0008006" key="5">
    <source>
        <dbReference type="Google" id="ProtNLM"/>
    </source>
</evidence>
<name>A0A5R8KBJ2_9BACT</name>
<evidence type="ECO:0000313" key="4">
    <source>
        <dbReference type="Proteomes" id="UP000306196"/>
    </source>
</evidence>
<keyword evidence="4" id="KW-1185">Reference proteome</keyword>
<dbReference type="EMBL" id="VAUV01000017">
    <property type="protein sequence ID" value="TLD68929.1"/>
    <property type="molecule type" value="Genomic_DNA"/>
</dbReference>
<accession>A0A5R8KBJ2</accession>
<sequence length="995" mass="109278">MKHFSHRPSLLFSRRGTALVVTVFFVALLTLMVVAYFESAKFDHTSAGGHLDRTKAGLFAREGMERVIATLQRETVDPARAEGQSVEDHTRLRRNWLTQPGALIVPNDPPADQKLLARRVELSSGAPLATTYSDPIFQGPDLNAPMVSESLVSTRLITDRVDPATGEPVALRLKWVYVRQNSDTGDRSFDFAEEPVLTDAANPLVGRFAYWADDESSKINYNLAWKRNLDTSSTSLVNRNPKSHPSWINLTALSLPGGTGLTEAMADALHQWTVASPARYFNTFADARQLEPEVPGLSDMLAYNKFELTHYNHDPDTTFFGEERIMLTTNRDLVPKNPDGSYARKFIDIMRDDVAADESDPGDLDFLAGGQQDWLNDPTGQQVVPNKFDAVVRDLLRYISEKNWPIAPGVSFKDKYYPGSLDSDIRLAQIIVNIIDYVRAKESSLDIIAPLRFGVAPDGKYTLHATHAYAATDSYQGVSRSPYFTELGMYVEKDPTPQPTPRPAGWPAGKSLYKCYYTAEFYLPESYGVEEGIDLVPDLAPQPAANSSMGWVLGITGVSANSHVCYFPSPRGNLVNMQGTLDAVRIFRSDLTGGEGPNQTMLMPGKRVVVTKMFYRDKSYVQQPNANVRMAAYRSTTNLNGILTSLGRRPRLLLSPQSGSLNYRTSDPSTTPMSAMLTLETDDPRANGHSSDWQPNTAGANSLGNINSRSTLGRPPLDVKPQQDTDANGLLTDASLYMPPPKGFGVNDAQNDNGLMSSVGELGYVVTGTDAYSGSTPWRTLRLQPNNYPDASVLPDWALLDLFTVPNSFGAASNEMLKPHGTSVGGRINVNSHVLPFEHLARDRGLVALVAGSSALRHPASEVASNIYHQVLADGEHQKGKVYGYPWTAASGGGDLGNAYDTPGEICEIKGVADGGEASEALMREIASLITTRGGVFSIYTVGQSLKQTRNGRLRVTAEQRQQAVVERYLNNRNTQNPNDDEVQFRTIYFRNLMP</sequence>
<feature type="compositionally biased region" description="Polar residues" evidence="1">
    <location>
        <begin position="688"/>
        <end position="711"/>
    </location>
</feature>
<feature type="region of interest" description="Disordered" evidence="1">
    <location>
        <begin position="685"/>
        <end position="716"/>
    </location>
</feature>
<evidence type="ECO:0000256" key="2">
    <source>
        <dbReference type="SAM" id="Phobius"/>
    </source>
</evidence>